<dbReference type="KEGG" id="saqu:EJC51_45450"/>
<dbReference type="AlphaFoldDB" id="A0A3S9IE65"/>
<feature type="region of interest" description="Disordered" evidence="1">
    <location>
        <begin position="25"/>
        <end position="50"/>
    </location>
</feature>
<accession>A0A3S9IE65</accession>
<evidence type="ECO:0008006" key="5">
    <source>
        <dbReference type="Google" id="ProtNLM"/>
    </source>
</evidence>
<feature type="chain" id="PRO_5038575202" description="Lipoprotein" evidence="2">
    <location>
        <begin position="27"/>
        <end position="238"/>
    </location>
</feature>
<organism evidence="3 4">
    <name type="scientific">Streptomyces aquilus</name>
    <dbReference type="NCBI Taxonomy" id="2548456"/>
    <lineage>
        <taxon>Bacteria</taxon>
        <taxon>Bacillati</taxon>
        <taxon>Actinomycetota</taxon>
        <taxon>Actinomycetes</taxon>
        <taxon>Kitasatosporales</taxon>
        <taxon>Streptomycetaceae</taxon>
        <taxon>Streptomyces</taxon>
    </lineage>
</organism>
<evidence type="ECO:0000313" key="3">
    <source>
        <dbReference type="EMBL" id="AZP22670.1"/>
    </source>
</evidence>
<dbReference type="EMBL" id="CP034463">
    <property type="protein sequence ID" value="AZP22670.1"/>
    <property type="molecule type" value="Genomic_DNA"/>
</dbReference>
<gene>
    <name evidence="3" type="ORF">EJC51_45450</name>
</gene>
<keyword evidence="2" id="KW-0732">Signal</keyword>
<dbReference type="PROSITE" id="PS51257">
    <property type="entry name" value="PROKAR_LIPOPROTEIN"/>
    <property type="match status" value="1"/>
</dbReference>
<feature type="compositionally biased region" description="Low complexity" evidence="1">
    <location>
        <begin position="25"/>
        <end position="37"/>
    </location>
</feature>
<dbReference type="RefSeq" id="WP_126276471.1">
    <property type="nucleotide sequence ID" value="NZ_CP034463.1"/>
</dbReference>
<evidence type="ECO:0000256" key="1">
    <source>
        <dbReference type="SAM" id="MobiDB-lite"/>
    </source>
</evidence>
<evidence type="ECO:0000256" key="2">
    <source>
        <dbReference type="SAM" id="SignalP"/>
    </source>
</evidence>
<reference evidence="3 4" key="1">
    <citation type="submission" date="2018-12" db="EMBL/GenBank/DDBJ databases">
        <authorList>
            <person name="Li K."/>
        </authorList>
    </citation>
    <scope>NUCLEOTIDE SEQUENCE [LARGE SCALE GENOMIC DNA]</scope>
    <source>
        <strain evidence="4">CR22</strain>
    </source>
</reference>
<proteinExistence type="predicted"/>
<dbReference type="Proteomes" id="UP000280197">
    <property type="component" value="Chromosome"/>
</dbReference>
<keyword evidence="4" id="KW-1185">Reference proteome</keyword>
<protein>
    <recommendedName>
        <fullName evidence="5">Lipoprotein</fullName>
    </recommendedName>
</protein>
<sequence length="238" mass="24569">MKFPHTLAAALAVCALLTGCSSQAGSAPGSASSTSPGPGEGEVTPSGTAAITPSATATADLDDWPTEPATADKLPAGIHSTAFAQGYSGAAFLARLTKRWNITLSAKKKNDFKANDAWPAVWISSGSTHPTPGTKVSIAVVWSLDGDLESLTCTADRKAPGRAEFLRQCAELDHPGAHPQAAASWLQRTTSAVDKVFAQANKPVGSALHRSGRAATYLQEYGTSENAATYALRIFGTA</sequence>
<evidence type="ECO:0000313" key="4">
    <source>
        <dbReference type="Proteomes" id="UP000280197"/>
    </source>
</evidence>
<feature type="signal peptide" evidence="2">
    <location>
        <begin position="1"/>
        <end position="26"/>
    </location>
</feature>
<name>A0A3S9IE65_9ACTN</name>